<dbReference type="SUPFAM" id="SSF56112">
    <property type="entry name" value="Protein kinase-like (PK-like)"/>
    <property type="match status" value="1"/>
</dbReference>
<dbReference type="GO" id="GO:0005524">
    <property type="term" value="F:ATP binding"/>
    <property type="evidence" value="ECO:0007669"/>
    <property type="project" value="UniProtKB-KW"/>
</dbReference>
<keyword evidence="5" id="KW-0418">Kinase</keyword>
<reference evidence="6" key="1">
    <citation type="journal article" date="2012" name="MBio">
        <title>Comparative genome analysis of Trichophyton rubrum and related dermatophytes reveals candidate genes involved in infection.</title>
        <authorList>
            <person name="Martinez D.A."/>
            <person name="Oliver B.G."/>
            <person name="Graeser Y."/>
            <person name="Goldberg J.M."/>
            <person name="Li W."/>
            <person name="Martinez-Rossi N.M."/>
            <person name="Monod M."/>
            <person name="Shelest E."/>
            <person name="Barton R.C."/>
            <person name="Birch E."/>
            <person name="Brakhage A.A."/>
            <person name="Chen Z."/>
            <person name="Gurr S.J."/>
            <person name="Heiman D."/>
            <person name="Heitman J."/>
            <person name="Kosti I."/>
            <person name="Rossi A."/>
            <person name="Saif S."/>
            <person name="Samalova M."/>
            <person name="Saunders C.W."/>
            <person name="Shea T."/>
            <person name="Summerbell R.C."/>
            <person name="Xu J."/>
            <person name="Young S."/>
            <person name="Zeng Q."/>
            <person name="Birren B.W."/>
            <person name="Cuomo C.A."/>
            <person name="White T.C."/>
        </authorList>
    </citation>
    <scope>NUCLEOTIDE SEQUENCE [LARGE SCALE GENOMIC DNA]</scope>
    <source>
        <strain evidence="6">ATCC MYA-4604 / CBS 118893</strain>
    </source>
</reference>
<evidence type="ECO:0000313" key="5">
    <source>
        <dbReference type="EMBL" id="EFQ98275.1"/>
    </source>
</evidence>
<dbReference type="PANTHER" id="PTHR27001">
    <property type="entry name" value="OS01G0253100 PROTEIN"/>
    <property type="match status" value="1"/>
</dbReference>
<feature type="compositionally biased region" description="Low complexity" evidence="3">
    <location>
        <begin position="386"/>
        <end position="396"/>
    </location>
</feature>
<feature type="region of interest" description="Disordered" evidence="3">
    <location>
        <begin position="724"/>
        <end position="811"/>
    </location>
</feature>
<dbReference type="eggNOG" id="KOG0661">
    <property type="taxonomic scope" value="Eukaryota"/>
</dbReference>
<evidence type="ECO:0000313" key="6">
    <source>
        <dbReference type="Proteomes" id="UP000002669"/>
    </source>
</evidence>
<keyword evidence="2" id="KW-0067">ATP-binding</keyword>
<dbReference type="OrthoDB" id="4062651at2759"/>
<evidence type="ECO:0000256" key="3">
    <source>
        <dbReference type="SAM" id="MobiDB-lite"/>
    </source>
</evidence>
<dbReference type="Gene3D" id="1.10.510.10">
    <property type="entry name" value="Transferase(Phosphotransferase) domain 1"/>
    <property type="match status" value="1"/>
</dbReference>
<sequence>MGPAPALWTEAKIDFTVTREFVLKHVDPILHQRLNSKIAFGEGLTDDTYIDWILQRGRRLFLILVEIEVPSRIFRLVDETYDDSDLPFDSNKAELLRLSPDREDLFLNWRFVEIQNRFLARGIEAGQHITYDEDEIIPVDVCKERPAVVLSDRLPVEKVSLPGIEIKEYLRLRIAIGEDTASHFLSESDVLREVRSLERFSHEHILSIFGTYTAESTVNVLFHLPECNLRSFINDRHTSALRKFSKLEQKRWLVNWPNCLASGLAWLHEQGYAHGAIRPSNILIDAKMHIYLGLFDVHDLLVGLRKEEFAETYEYAAPEQWSNQHCTWQQPPGGTKNALTRTDNLSFSPLAPQKSSYDSRGRLTSWGSSSDFSSVGPSRKRASYAHSTSTTSTHGSNQSATFSSPPQTIPNNSHCYSAEQLPLASDVFSLAAVILDIVTHLCKRKQSAFAQHRGCTSRTKASVRSTNDTSFHLDQNTRQIFSWISILEKDAAKQSESYFHAVDPILETAKEMFARDPKYRPRASYVADKFAMAILQIDFGSTQPHCQVKQSGGIIGSLHSFDMSVESDIQIPPMPAFPEDYSCYAIDDKASQDGSSLPNTTYTESSAQLGGAETDAYTGLSNGSISLYTEDSVAGSSSIYGTPLNIATPTTPAPPTLQKPWNVHIVNNNGGEFDDKSMHPGNVSAEIIDEMMEDLHIQSQKSLPPLPVPTSHPWYVPSRVSSLFNSKPTTSHTSSPLQHSCPDRSIEGDGLESRPMIPPRHPNRPRANTGPNQEPIFVPRSDPDNFFNRRRSNSSFDSNHGGSSGNTSPVDGITGRFSLLTSSRPSTGYGSSVSGLTIKKRAFMNFSRGRSGFRTPPPV</sequence>
<keyword evidence="6" id="KW-1185">Reference proteome</keyword>
<dbReference type="HOGENOM" id="CLU_395310_0_0_1"/>
<dbReference type="AlphaFoldDB" id="E5R026"/>
<dbReference type="PANTHER" id="PTHR27001:SF931">
    <property type="entry name" value="OS11G0664100 PROTEIN"/>
    <property type="match status" value="1"/>
</dbReference>
<dbReference type="InterPro" id="IPR000719">
    <property type="entry name" value="Prot_kinase_dom"/>
</dbReference>
<dbReference type="GeneID" id="10032552"/>
<feature type="compositionally biased region" description="Polar residues" evidence="3">
    <location>
        <begin position="724"/>
        <end position="738"/>
    </location>
</feature>
<keyword evidence="1" id="KW-0547">Nucleotide-binding</keyword>
<keyword evidence="5" id="KW-0808">Transferase</keyword>
<feature type="compositionally biased region" description="Polar residues" evidence="3">
    <location>
        <begin position="397"/>
        <end position="413"/>
    </location>
</feature>
<evidence type="ECO:0000256" key="1">
    <source>
        <dbReference type="ARBA" id="ARBA00022741"/>
    </source>
</evidence>
<dbReference type="VEuPathDB" id="FungiDB:MGYG_01309"/>
<organism evidence="6">
    <name type="scientific">Arthroderma gypseum (strain ATCC MYA-4604 / CBS 118893)</name>
    <name type="common">Microsporum gypseum</name>
    <dbReference type="NCBI Taxonomy" id="535722"/>
    <lineage>
        <taxon>Eukaryota</taxon>
        <taxon>Fungi</taxon>
        <taxon>Dikarya</taxon>
        <taxon>Ascomycota</taxon>
        <taxon>Pezizomycotina</taxon>
        <taxon>Eurotiomycetes</taxon>
        <taxon>Eurotiomycetidae</taxon>
        <taxon>Onygenales</taxon>
        <taxon>Arthrodermataceae</taxon>
        <taxon>Nannizzia</taxon>
    </lineage>
</organism>
<dbReference type="PROSITE" id="PS50011">
    <property type="entry name" value="PROTEIN_KINASE_DOM"/>
    <property type="match status" value="1"/>
</dbReference>
<dbReference type="InParanoid" id="E5R026"/>
<accession>E5R026</accession>
<dbReference type="Proteomes" id="UP000002669">
    <property type="component" value="Unassembled WGS sequence"/>
</dbReference>
<dbReference type="InterPro" id="IPR011009">
    <property type="entry name" value="Kinase-like_dom_sf"/>
</dbReference>
<keyword evidence="5" id="KW-0723">Serine/threonine-protein kinase</keyword>
<name>E5R026_ARTGP</name>
<dbReference type="EMBL" id="DS989822">
    <property type="protein sequence ID" value="EFQ98275.1"/>
    <property type="molecule type" value="Genomic_DNA"/>
</dbReference>
<dbReference type="GO" id="GO:0005886">
    <property type="term" value="C:plasma membrane"/>
    <property type="evidence" value="ECO:0007669"/>
    <property type="project" value="TreeGrafter"/>
</dbReference>
<feature type="region of interest" description="Disordered" evidence="3">
    <location>
        <begin position="367"/>
        <end position="413"/>
    </location>
</feature>
<dbReference type="STRING" id="535722.E5R026"/>
<dbReference type="GO" id="GO:0004674">
    <property type="term" value="F:protein serine/threonine kinase activity"/>
    <property type="evidence" value="ECO:0007669"/>
    <property type="project" value="UniProtKB-KW"/>
</dbReference>
<evidence type="ECO:0000259" key="4">
    <source>
        <dbReference type="PROSITE" id="PS50011"/>
    </source>
</evidence>
<gene>
    <name evidence="5" type="ORF">MGYG_01309</name>
</gene>
<dbReference type="SMART" id="SM00220">
    <property type="entry name" value="S_TKc"/>
    <property type="match status" value="1"/>
</dbReference>
<evidence type="ECO:0000256" key="2">
    <source>
        <dbReference type="ARBA" id="ARBA00022840"/>
    </source>
</evidence>
<dbReference type="OMA" id="HHRGAKN"/>
<feature type="domain" description="Protein kinase" evidence="4">
    <location>
        <begin position="113"/>
        <end position="535"/>
    </location>
</feature>
<feature type="compositionally biased region" description="Low complexity" evidence="3">
    <location>
        <begin position="367"/>
        <end position="377"/>
    </location>
</feature>
<protein>
    <submittedName>
        <fullName evidence="5">Serine/threonine protein kinase</fullName>
    </submittedName>
</protein>
<dbReference type="Pfam" id="PF00069">
    <property type="entry name" value="Pkinase"/>
    <property type="match status" value="1"/>
</dbReference>
<proteinExistence type="predicted"/>
<dbReference type="RefSeq" id="XP_003177227.1">
    <property type="nucleotide sequence ID" value="XM_003177179.1"/>
</dbReference>